<dbReference type="Proteomes" id="UP000000763">
    <property type="component" value="Chromosome 7"/>
</dbReference>
<protein>
    <submittedName>
        <fullName evidence="2">Uncharacterized protein</fullName>
    </submittedName>
</protein>
<feature type="compositionally biased region" description="Basic and acidic residues" evidence="1">
    <location>
        <begin position="101"/>
        <end position="139"/>
    </location>
</feature>
<proteinExistence type="predicted"/>
<organism evidence="2 3">
    <name type="scientific">Oryza sativa subsp. japonica</name>
    <name type="common">Rice</name>
    <dbReference type="NCBI Taxonomy" id="39947"/>
    <lineage>
        <taxon>Eukaryota</taxon>
        <taxon>Viridiplantae</taxon>
        <taxon>Streptophyta</taxon>
        <taxon>Embryophyta</taxon>
        <taxon>Tracheophyta</taxon>
        <taxon>Spermatophyta</taxon>
        <taxon>Magnoliopsida</taxon>
        <taxon>Liliopsida</taxon>
        <taxon>Poales</taxon>
        <taxon>Poaceae</taxon>
        <taxon>BOP clade</taxon>
        <taxon>Oryzoideae</taxon>
        <taxon>Oryzeae</taxon>
        <taxon>Oryzinae</taxon>
        <taxon>Oryza</taxon>
        <taxon>Oryza sativa</taxon>
    </lineage>
</organism>
<reference evidence="3" key="1">
    <citation type="journal article" date="2005" name="Nature">
        <title>The map-based sequence of the rice genome.</title>
        <authorList>
            <consortium name="International rice genome sequencing project (IRGSP)"/>
            <person name="Matsumoto T."/>
            <person name="Wu J."/>
            <person name="Kanamori H."/>
            <person name="Katayose Y."/>
            <person name="Fujisawa M."/>
            <person name="Namiki N."/>
            <person name="Mizuno H."/>
            <person name="Yamamoto K."/>
            <person name="Antonio B.A."/>
            <person name="Baba T."/>
            <person name="Sakata K."/>
            <person name="Nagamura Y."/>
            <person name="Aoki H."/>
            <person name="Arikawa K."/>
            <person name="Arita K."/>
            <person name="Bito T."/>
            <person name="Chiden Y."/>
            <person name="Fujitsuka N."/>
            <person name="Fukunaka R."/>
            <person name="Hamada M."/>
            <person name="Harada C."/>
            <person name="Hayashi A."/>
            <person name="Hijishita S."/>
            <person name="Honda M."/>
            <person name="Hosokawa S."/>
            <person name="Ichikawa Y."/>
            <person name="Idonuma A."/>
            <person name="Iijima M."/>
            <person name="Ikeda M."/>
            <person name="Ikeno M."/>
            <person name="Ito K."/>
            <person name="Ito S."/>
            <person name="Ito T."/>
            <person name="Ito Y."/>
            <person name="Ito Y."/>
            <person name="Iwabuchi A."/>
            <person name="Kamiya K."/>
            <person name="Karasawa W."/>
            <person name="Kurita K."/>
            <person name="Katagiri S."/>
            <person name="Kikuta A."/>
            <person name="Kobayashi H."/>
            <person name="Kobayashi N."/>
            <person name="Machita K."/>
            <person name="Maehara T."/>
            <person name="Masukawa M."/>
            <person name="Mizubayashi T."/>
            <person name="Mukai Y."/>
            <person name="Nagasaki H."/>
            <person name="Nagata Y."/>
            <person name="Naito S."/>
            <person name="Nakashima M."/>
            <person name="Nakama Y."/>
            <person name="Nakamichi Y."/>
            <person name="Nakamura M."/>
            <person name="Meguro A."/>
            <person name="Negishi M."/>
            <person name="Ohta I."/>
            <person name="Ohta T."/>
            <person name="Okamoto M."/>
            <person name="Ono N."/>
            <person name="Saji S."/>
            <person name="Sakaguchi M."/>
            <person name="Sakai K."/>
            <person name="Shibata M."/>
            <person name="Shimokawa T."/>
            <person name="Song J."/>
            <person name="Takazaki Y."/>
            <person name="Terasawa K."/>
            <person name="Tsugane M."/>
            <person name="Tsuji K."/>
            <person name="Ueda S."/>
            <person name="Waki K."/>
            <person name="Yamagata H."/>
            <person name="Yamamoto M."/>
            <person name="Yamamoto S."/>
            <person name="Yamane H."/>
            <person name="Yoshiki S."/>
            <person name="Yoshihara R."/>
            <person name="Yukawa K."/>
            <person name="Zhong H."/>
            <person name="Yano M."/>
            <person name="Yuan Q."/>
            <person name="Ouyang S."/>
            <person name="Liu J."/>
            <person name="Jones K.M."/>
            <person name="Gansberger K."/>
            <person name="Moffat K."/>
            <person name="Hill J."/>
            <person name="Bera J."/>
            <person name="Fadrosh D."/>
            <person name="Jin S."/>
            <person name="Johri S."/>
            <person name="Kim M."/>
            <person name="Overton L."/>
            <person name="Reardon M."/>
            <person name="Tsitrin T."/>
            <person name="Vuong H."/>
            <person name="Weaver B."/>
            <person name="Ciecko A."/>
            <person name="Tallon L."/>
            <person name="Jackson J."/>
            <person name="Pai G."/>
            <person name="Aken S.V."/>
            <person name="Utterback T."/>
            <person name="Reidmuller S."/>
            <person name="Feldblyum T."/>
            <person name="Hsiao J."/>
            <person name="Zismann V."/>
            <person name="Iobst S."/>
            <person name="de Vazeille A.R."/>
            <person name="Buell C.R."/>
            <person name="Ying K."/>
            <person name="Li Y."/>
            <person name="Lu T."/>
            <person name="Huang Y."/>
            <person name="Zhao Q."/>
            <person name="Feng Q."/>
            <person name="Zhang L."/>
            <person name="Zhu J."/>
            <person name="Weng Q."/>
            <person name="Mu J."/>
            <person name="Lu Y."/>
            <person name="Fan D."/>
            <person name="Liu Y."/>
            <person name="Guan J."/>
            <person name="Zhang Y."/>
            <person name="Yu S."/>
            <person name="Liu X."/>
            <person name="Zhang Y."/>
            <person name="Hong G."/>
            <person name="Han B."/>
            <person name="Choisne N."/>
            <person name="Demange N."/>
            <person name="Orjeda G."/>
            <person name="Samain S."/>
            <person name="Cattolico L."/>
            <person name="Pelletier E."/>
            <person name="Couloux A."/>
            <person name="Segurens B."/>
            <person name="Wincker P."/>
            <person name="D'Hont A."/>
            <person name="Scarpelli C."/>
            <person name="Weissenbach J."/>
            <person name="Salanoubat M."/>
            <person name="Quetier F."/>
            <person name="Yu Y."/>
            <person name="Kim H.R."/>
            <person name="Rambo T."/>
            <person name="Currie J."/>
            <person name="Collura K."/>
            <person name="Luo M."/>
            <person name="Yang T."/>
            <person name="Ammiraju J.S.S."/>
            <person name="Engler F."/>
            <person name="Soderlund C."/>
            <person name="Wing R.A."/>
            <person name="Palmer L.E."/>
            <person name="de la Bastide M."/>
            <person name="Spiegel L."/>
            <person name="Nascimento L."/>
            <person name="Zutavern T."/>
            <person name="O'Shaughnessy A."/>
            <person name="Dike S."/>
            <person name="Dedhia N."/>
            <person name="Preston R."/>
            <person name="Balija V."/>
            <person name="McCombie W.R."/>
            <person name="Chow T."/>
            <person name="Chen H."/>
            <person name="Chung M."/>
            <person name="Chen C."/>
            <person name="Shaw J."/>
            <person name="Wu H."/>
            <person name="Hsiao K."/>
            <person name="Chao Y."/>
            <person name="Chu M."/>
            <person name="Cheng C."/>
            <person name="Hour A."/>
            <person name="Lee P."/>
            <person name="Lin S."/>
            <person name="Lin Y."/>
            <person name="Liou J."/>
            <person name="Liu S."/>
            <person name="Hsing Y."/>
            <person name="Raghuvanshi S."/>
            <person name="Mohanty A."/>
            <person name="Bharti A.K."/>
            <person name="Gaur A."/>
            <person name="Gupta V."/>
            <person name="Kumar D."/>
            <person name="Ravi V."/>
            <person name="Vij S."/>
            <person name="Kapur A."/>
            <person name="Khurana P."/>
            <person name="Khurana P."/>
            <person name="Khurana J.P."/>
            <person name="Tyagi A.K."/>
            <person name="Gaikwad K."/>
            <person name="Singh A."/>
            <person name="Dalal V."/>
            <person name="Srivastava S."/>
            <person name="Dixit A."/>
            <person name="Pal A.K."/>
            <person name="Ghazi I.A."/>
            <person name="Yadav M."/>
            <person name="Pandit A."/>
            <person name="Bhargava A."/>
            <person name="Sureshbabu K."/>
            <person name="Batra K."/>
            <person name="Sharma T.R."/>
            <person name="Mohapatra T."/>
            <person name="Singh N.K."/>
            <person name="Messing J."/>
            <person name="Nelson A.B."/>
            <person name="Fuks G."/>
            <person name="Kavchok S."/>
            <person name="Keizer G."/>
            <person name="Linton E."/>
            <person name="Llaca V."/>
            <person name="Song R."/>
            <person name="Tanyolac B."/>
            <person name="Young S."/>
            <person name="Ho-Il K."/>
            <person name="Hahn J.H."/>
            <person name="Sangsakoo G."/>
            <person name="Vanavichit A."/>
            <person name="de Mattos Luiz.A.T."/>
            <person name="Zimmer P.D."/>
            <person name="Malone G."/>
            <person name="Dellagostin O."/>
            <person name="de Oliveira A.C."/>
            <person name="Bevan M."/>
            <person name="Bancroft I."/>
            <person name="Minx P."/>
            <person name="Cordum H."/>
            <person name="Wilson R."/>
            <person name="Cheng Z."/>
            <person name="Jin W."/>
            <person name="Jiang J."/>
            <person name="Leong S.A."/>
            <person name="Iwama H."/>
            <person name="Gojobori T."/>
            <person name="Itoh T."/>
            <person name="Niimura Y."/>
            <person name="Fujii Y."/>
            <person name="Habara T."/>
            <person name="Sakai H."/>
            <person name="Sato Y."/>
            <person name="Wilson G."/>
            <person name="Kumar K."/>
            <person name="McCouch S."/>
            <person name="Juretic N."/>
            <person name="Hoen D."/>
            <person name="Wright S."/>
            <person name="Bruskiewich R."/>
            <person name="Bureau T."/>
            <person name="Miyao A."/>
            <person name="Hirochika H."/>
            <person name="Nishikawa T."/>
            <person name="Kadowaki K."/>
            <person name="Sugiura M."/>
            <person name="Burr B."/>
            <person name="Sasaki T."/>
        </authorList>
    </citation>
    <scope>NUCLEOTIDE SEQUENCE [LARGE SCALE GENOMIC DNA]</scope>
    <source>
        <strain evidence="3">cv. Nipponbare</strain>
    </source>
</reference>
<feature type="region of interest" description="Disordered" evidence="1">
    <location>
        <begin position="73"/>
        <end position="139"/>
    </location>
</feature>
<feature type="region of interest" description="Disordered" evidence="1">
    <location>
        <begin position="1"/>
        <end position="60"/>
    </location>
</feature>
<feature type="compositionally biased region" description="Polar residues" evidence="1">
    <location>
        <begin position="73"/>
        <end position="91"/>
    </location>
</feature>
<gene>
    <name evidence="2" type="primary">P0613B07.132</name>
</gene>
<reference evidence="3" key="2">
    <citation type="journal article" date="2008" name="Nucleic Acids Res.">
        <title>The rice annotation project database (RAP-DB): 2008 update.</title>
        <authorList>
            <consortium name="The rice annotation project (RAP)"/>
        </authorList>
    </citation>
    <scope>GENOME REANNOTATION</scope>
    <source>
        <strain evidence="3">cv. Nipponbare</strain>
    </source>
</reference>
<dbReference type="AlphaFoldDB" id="Q8H2R6"/>
<evidence type="ECO:0000313" key="2">
    <source>
        <dbReference type="EMBL" id="BAC22461.1"/>
    </source>
</evidence>
<evidence type="ECO:0000313" key="3">
    <source>
        <dbReference type="Proteomes" id="UP000000763"/>
    </source>
</evidence>
<dbReference type="EMBL" id="AP005462">
    <property type="protein sequence ID" value="BAC22461.1"/>
    <property type="molecule type" value="Genomic_DNA"/>
</dbReference>
<evidence type="ECO:0000256" key="1">
    <source>
        <dbReference type="SAM" id="MobiDB-lite"/>
    </source>
</evidence>
<accession>Q8H2R6</accession>
<feature type="compositionally biased region" description="Basic residues" evidence="1">
    <location>
        <begin position="9"/>
        <end position="18"/>
    </location>
</feature>
<name>Q8H2R6_ORYSJ</name>
<sequence length="139" mass="15826">MAGDELRRAARYCPRRRRLSGDVRRQRRGGRASSWRCDAEGESSSDQGQPGRRRTAAVDQKTAATHWFTARTASGEISAQGNRLPGFSSSLRIQQRRRRPKETMDDDERRGWSGGRRLERESELGEGRLGHFEGRDLRG</sequence>